<dbReference type="EMBL" id="MU001680">
    <property type="protein sequence ID" value="KAF2457362.1"/>
    <property type="molecule type" value="Genomic_DNA"/>
</dbReference>
<feature type="region of interest" description="Disordered" evidence="18">
    <location>
        <begin position="336"/>
        <end position="366"/>
    </location>
</feature>
<keyword evidence="6 16" id="KW-0479">Metal-binding</keyword>
<evidence type="ECO:0000256" key="8">
    <source>
        <dbReference type="ARBA" id="ARBA00022946"/>
    </source>
</evidence>
<keyword evidence="10 19" id="KW-1133">Transmembrane helix</keyword>
<comment type="cofactor">
    <cofactor evidence="16 17">
        <name>Fe cation</name>
        <dbReference type="ChEBI" id="CHEBI:24875"/>
    </cofactor>
    <text evidence="16 17">Binds 2 iron ions per subunit.</text>
</comment>
<evidence type="ECO:0000256" key="9">
    <source>
        <dbReference type="ARBA" id="ARBA00022982"/>
    </source>
</evidence>
<dbReference type="PANTHER" id="PTHR31803:SF3">
    <property type="entry name" value="ALTERNATIVE OXIDASE"/>
    <property type="match status" value="1"/>
</dbReference>
<dbReference type="GO" id="GO:0009916">
    <property type="term" value="F:alternative oxidase activity"/>
    <property type="evidence" value="ECO:0007669"/>
    <property type="project" value="UniProtKB-UniRule"/>
</dbReference>
<feature type="transmembrane region" description="Helical" evidence="19">
    <location>
        <begin position="218"/>
        <end position="241"/>
    </location>
</feature>
<evidence type="ECO:0000256" key="12">
    <source>
        <dbReference type="ARBA" id="ARBA00023004"/>
    </source>
</evidence>
<evidence type="ECO:0000256" key="11">
    <source>
        <dbReference type="ARBA" id="ARBA00023002"/>
    </source>
</evidence>
<evidence type="ECO:0000256" key="3">
    <source>
        <dbReference type="ARBA" id="ARBA00022448"/>
    </source>
</evidence>
<evidence type="ECO:0000256" key="5">
    <source>
        <dbReference type="ARBA" id="ARBA00022692"/>
    </source>
</evidence>
<protein>
    <recommendedName>
        <fullName evidence="17">Alternative oxidase</fullName>
        <ecNumber evidence="17">1.-.-.-</ecNumber>
    </recommendedName>
</protein>
<evidence type="ECO:0000256" key="7">
    <source>
        <dbReference type="ARBA" id="ARBA00022792"/>
    </source>
</evidence>
<dbReference type="GO" id="GO:0098803">
    <property type="term" value="C:respiratory chain complex"/>
    <property type="evidence" value="ECO:0007669"/>
    <property type="project" value="UniProtKB-UniRule"/>
</dbReference>
<feature type="binding site" evidence="16">
    <location>
        <position position="203"/>
    </location>
    <ligand>
        <name>Fe cation</name>
        <dbReference type="ChEBI" id="CHEBI:24875"/>
        <label>2</label>
    </ligand>
</feature>
<comment type="subcellular location">
    <subcellularLocation>
        <location evidence="1">Mitochondrion inner membrane</location>
        <topology evidence="1">Multi-pass membrane protein</topology>
        <orientation evidence="1">Matrix side</orientation>
    </subcellularLocation>
</comment>
<reference evidence="20" key="1">
    <citation type="journal article" date="2020" name="Stud. Mycol.">
        <title>101 Dothideomycetes genomes: a test case for predicting lifestyles and emergence of pathogens.</title>
        <authorList>
            <person name="Haridas S."/>
            <person name="Albert R."/>
            <person name="Binder M."/>
            <person name="Bloem J."/>
            <person name="Labutti K."/>
            <person name="Salamov A."/>
            <person name="Andreopoulos B."/>
            <person name="Baker S."/>
            <person name="Barry K."/>
            <person name="Bills G."/>
            <person name="Bluhm B."/>
            <person name="Cannon C."/>
            <person name="Castanera R."/>
            <person name="Culley D."/>
            <person name="Daum C."/>
            <person name="Ezra D."/>
            <person name="Gonzalez J."/>
            <person name="Henrissat B."/>
            <person name="Kuo A."/>
            <person name="Liang C."/>
            <person name="Lipzen A."/>
            <person name="Lutzoni F."/>
            <person name="Magnuson J."/>
            <person name="Mondo S."/>
            <person name="Nolan M."/>
            <person name="Ohm R."/>
            <person name="Pangilinan J."/>
            <person name="Park H.-J."/>
            <person name="Ramirez L."/>
            <person name="Alfaro M."/>
            <person name="Sun H."/>
            <person name="Tritt A."/>
            <person name="Yoshinaga Y."/>
            <person name="Zwiers L.-H."/>
            <person name="Turgeon B."/>
            <person name="Goodwin S."/>
            <person name="Spatafora J."/>
            <person name="Crous P."/>
            <person name="Grigoriev I."/>
        </authorList>
    </citation>
    <scope>NUCLEOTIDE SEQUENCE</scope>
    <source>
        <strain evidence="20">ATCC 16933</strain>
    </source>
</reference>
<gene>
    <name evidence="20" type="ORF">BDY21DRAFT_23773</name>
</gene>
<feature type="compositionally biased region" description="Basic and acidic residues" evidence="18">
    <location>
        <begin position="337"/>
        <end position="360"/>
    </location>
</feature>
<dbReference type="GO" id="GO:0010230">
    <property type="term" value="P:alternative respiration"/>
    <property type="evidence" value="ECO:0007669"/>
    <property type="project" value="TreeGrafter"/>
</dbReference>
<keyword evidence="14 17" id="KW-0472">Membrane</keyword>
<feature type="binding site" evidence="16">
    <location>
        <position position="206"/>
    </location>
    <ligand>
        <name>Fe cation</name>
        <dbReference type="ChEBI" id="CHEBI:24875"/>
        <label>1</label>
    </ligand>
</feature>
<feature type="binding site" evidence="16">
    <location>
        <position position="312"/>
    </location>
    <ligand>
        <name>Fe cation</name>
        <dbReference type="ChEBI" id="CHEBI:24875"/>
        <label>2</label>
    </ligand>
</feature>
<dbReference type="CDD" id="cd01053">
    <property type="entry name" value="AOX"/>
    <property type="match status" value="1"/>
</dbReference>
<keyword evidence="13" id="KW-0496">Mitochondrion</keyword>
<keyword evidence="7" id="KW-0999">Mitochondrion inner membrane</keyword>
<dbReference type="FunFam" id="1.20.1260.140:FF:000002">
    <property type="entry name" value="Alternative oxidase"/>
    <property type="match status" value="1"/>
</dbReference>
<organism evidence="20 21">
    <name type="scientific">Lineolata rhizophorae</name>
    <dbReference type="NCBI Taxonomy" id="578093"/>
    <lineage>
        <taxon>Eukaryota</taxon>
        <taxon>Fungi</taxon>
        <taxon>Dikarya</taxon>
        <taxon>Ascomycota</taxon>
        <taxon>Pezizomycotina</taxon>
        <taxon>Dothideomycetes</taxon>
        <taxon>Dothideomycetes incertae sedis</taxon>
        <taxon>Lineolatales</taxon>
        <taxon>Lineolataceae</taxon>
        <taxon>Lineolata</taxon>
    </lineage>
</organism>
<feature type="binding site" evidence="16">
    <location>
        <position position="203"/>
    </location>
    <ligand>
        <name>Fe cation</name>
        <dbReference type="ChEBI" id="CHEBI:24875"/>
        <label>1</label>
    </ligand>
</feature>
<evidence type="ECO:0000256" key="17">
    <source>
        <dbReference type="RuleBase" id="RU003779"/>
    </source>
</evidence>
<name>A0A6A6P0U8_9PEZI</name>
<evidence type="ECO:0000256" key="4">
    <source>
        <dbReference type="ARBA" id="ARBA00022660"/>
    </source>
</evidence>
<keyword evidence="4 17" id="KW-0679">Respiratory chain</keyword>
<dbReference type="InterPro" id="IPR038659">
    <property type="entry name" value="AOX_sf"/>
</dbReference>
<dbReference type="PANTHER" id="PTHR31803">
    <property type="entry name" value="ALTERNATIVE OXIDASE"/>
    <property type="match status" value="1"/>
</dbReference>
<feature type="binding site" evidence="16">
    <location>
        <position position="164"/>
    </location>
    <ligand>
        <name>Fe cation</name>
        <dbReference type="ChEBI" id="CHEBI:24875"/>
        <label>1</label>
    </ligand>
</feature>
<keyword evidence="5 17" id="KW-0812">Transmembrane</keyword>
<dbReference type="AlphaFoldDB" id="A0A6A6P0U8"/>
<dbReference type="OrthoDB" id="16906at2759"/>
<keyword evidence="12 16" id="KW-0408">Iron</keyword>
<feature type="binding site" evidence="16">
    <location>
        <position position="309"/>
    </location>
    <ligand>
        <name>Fe cation</name>
        <dbReference type="ChEBI" id="CHEBI:24875"/>
        <label>2</label>
    </ligand>
</feature>
<accession>A0A6A6P0U8</accession>
<keyword evidence="9 17" id="KW-0249">Electron transport</keyword>
<comment type="function">
    <text evidence="15">Catalyzes cyanide-resistant oxygen consumption. May increase respiration when the cytochrome respiratory pathway is restricted, or in response to low temperatures.</text>
</comment>
<dbReference type="InterPro" id="IPR002680">
    <property type="entry name" value="AOX"/>
</dbReference>
<keyword evidence="21" id="KW-1185">Reference proteome</keyword>
<sequence length="366" mass="42216">MLSSRATSSCSAAASKRSAAQVVKAWNGLTQTTCASTFRPGLVYAQQSQWAPGRRDFSTSPQMRMKEFFPKPDAPNIFKTEAAWPHPIYSEEQMRNVTVAHREAKNFSDKVALFACRILRWGLDRVSGYKHADAVKLSKMDPELARKKYAMNEHKYLIRNIFLESVAGVPGMVAGMLRHLASMRRMKRDNGWIETLLEESYNERMHLLTFLKMAEPGWFMRLMVLGAQGVFFNAMFVSYLISPRTCHRFVGYIEEEAVITYSREIKDLEEGRLPMWENMQAPDIAINYWNMPEGHRTMRDLLYYIRADEAKHREVNHTLGNLDQKKDPNPYVSMYKDLSKPHPTKGIDHLKPTGWEREEVIGSPNK</sequence>
<evidence type="ECO:0000256" key="14">
    <source>
        <dbReference type="ARBA" id="ARBA00023136"/>
    </source>
</evidence>
<dbReference type="Proteomes" id="UP000799766">
    <property type="component" value="Unassembled WGS sequence"/>
</dbReference>
<evidence type="ECO:0000256" key="1">
    <source>
        <dbReference type="ARBA" id="ARBA00004292"/>
    </source>
</evidence>
<evidence type="ECO:0000256" key="18">
    <source>
        <dbReference type="SAM" id="MobiDB-lite"/>
    </source>
</evidence>
<evidence type="ECO:0000256" key="6">
    <source>
        <dbReference type="ARBA" id="ARBA00022723"/>
    </source>
</evidence>
<evidence type="ECO:0000313" key="21">
    <source>
        <dbReference type="Proteomes" id="UP000799766"/>
    </source>
</evidence>
<evidence type="ECO:0000256" key="2">
    <source>
        <dbReference type="ARBA" id="ARBA00008388"/>
    </source>
</evidence>
<evidence type="ECO:0000256" key="19">
    <source>
        <dbReference type="SAM" id="Phobius"/>
    </source>
</evidence>
<evidence type="ECO:0000256" key="16">
    <source>
        <dbReference type="PIRSR" id="PIRSR005229-1"/>
    </source>
</evidence>
<keyword evidence="3" id="KW-0813">Transport</keyword>
<proteinExistence type="inferred from homology"/>
<evidence type="ECO:0000256" key="15">
    <source>
        <dbReference type="ARBA" id="ARBA00025285"/>
    </source>
</evidence>
<feature type="transmembrane region" description="Helical" evidence="19">
    <location>
        <begin position="156"/>
        <end position="177"/>
    </location>
</feature>
<dbReference type="GO" id="GO:0005743">
    <property type="term" value="C:mitochondrial inner membrane"/>
    <property type="evidence" value="ECO:0007669"/>
    <property type="project" value="UniProtKB-SubCell"/>
</dbReference>
<feature type="binding site" evidence="16">
    <location>
        <position position="254"/>
    </location>
    <ligand>
        <name>Fe cation</name>
        <dbReference type="ChEBI" id="CHEBI:24875"/>
        <label>2</label>
    </ligand>
</feature>
<dbReference type="GO" id="GO:0046872">
    <property type="term" value="F:metal ion binding"/>
    <property type="evidence" value="ECO:0007669"/>
    <property type="project" value="UniProtKB-UniRule"/>
</dbReference>
<dbReference type="PIRSF" id="PIRSF005229">
    <property type="entry name" value="AOX"/>
    <property type="match status" value="1"/>
</dbReference>
<dbReference type="Gene3D" id="1.20.1260.140">
    <property type="entry name" value="Alternative oxidase"/>
    <property type="match status" value="1"/>
</dbReference>
<evidence type="ECO:0000313" key="20">
    <source>
        <dbReference type="EMBL" id="KAF2457362.1"/>
    </source>
</evidence>
<comment type="similarity">
    <text evidence="2 17">Belongs to the alternative oxidase family.</text>
</comment>
<keyword evidence="11 17" id="KW-0560">Oxidoreductase</keyword>
<keyword evidence="8" id="KW-0809">Transit peptide</keyword>
<evidence type="ECO:0000256" key="13">
    <source>
        <dbReference type="ARBA" id="ARBA00023128"/>
    </source>
</evidence>
<feature type="binding site" evidence="16">
    <location>
        <position position="309"/>
    </location>
    <ligand>
        <name>Fe cation</name>
        <dbReference type="ChEBI" id="CHEBI:24875"/>
        <label>1</label>
    </ligand>
</feature>
<dbReference type="EC" id="1.-.-.-" evidence="17"/>
<evidence type="ECO:0000256" key="10">
    <source>
        <dbReference type="ARBA" id="ARBA00022989"/>
    </source>
</evidence>
<dbReference type="Pfam" id="PF01786">
    <property type="entry name" value="AOX"/>
    <property type="match status" value="1"/>
</dbReference>